<dbReference type="EMBL" id="JADGJH010002970">
    <property type="protein sequence ID" value="KAJ3093831.1"/>
    <property type="molecule type" value="Genomic_DNA"/>
</dbReference>
<dbReference type="Proteomes" id="UP001211907">
    <property type="component" value="Unassembled WGS sequence"/>
</dbReference>
<sequence>MGSRGDIQPALALAHGIAIRQLDYKAPKHELQLDQHNHTTVLVRLIVPENYAEWVTREISEFPITATTAFNTTTSTAEFSVVSLENNNVEAAINSKKVADKVIAADPTALMKAMSSPEQSMSDM</sequence>
<evidence type="ECO:0000313" key="2">
    <source>
        <dbReference type="Proteomes" id="UP001211907"/>
    </source>
</evidence>
<feature type="non-terminal residue" evidence="1">
    <location>
        <position position="124"/>
    </location>
</feature>
<gene>
    <name evidence="1" type="ORF">HK100_006398</name>
</gene>
<name>A0AAD5XBD1_9FUNG</name>
<dbReference type="AlphaFoldDB" id="A0AAD5XBD1"/>
<comment type="caution">
    <text evidence="1">The sequence shown here is derived from an EMBL/GenBank/DDBJ whole genome shotgun (WGS) entry which is preliminary data.</text>
</comment>
<organism evidence="1 2">
    <name type="scientific">Physocladia obscura</name>
    <dbReference type="NCBI Taxonomy" id="109957"/>
    <lineage>
        <taxon>Eukaryota</taxon>
        <taxon>Fungi</taxon>
        <taxon>Fungi incertae sedis</taxon>
        <taxon>Chytridiomycota</taxon>
        <taxon>Chytridiomycota incertae sedis</taxon>
        <taxon>Chytridiomycetes</taxon>
        <taxon>Chytridiales</taxon>
        <taxon>Chytriomycetaceae</taxon>
        <taxon>Physocladia</taxon>
    </lineage>
</organism>
<proteinExistence type="predicted"/>
<reference evidence="1" key="1">
    <citation type="submission" date="2020-05" db="EMBL/GenBank/DDBJ databases">
        <title>Phylogenomic resolution of chytrid fungi.</title>
        <authorList>
            <person name="Stajich J.E."/>
            <person name="Amses K."/>
            <person name="Simmons R."/>
            <person name="Seto K."/>
            <person name="Myers J."/>
            <person name="Bonds A."/>
            <person name="Quandt C.A."/>
            <person name="Barry K."/>
            <person name="Liu P."/>
            <person name="Grigoriev I."/>
            <person name="Longcore J.E."/>
            <person name="James T.Y."/>
        </authorList>
    </citation>
    <scope>NUCLEOTIDE SEQUENCE</scope>
    <source>
        <strain evidence="1">JEL0513</strain>
    </source>
</reference>
<keyword evidence="2" id="KW-1185">Reference proteome</keyword>
<protein>
    <submittedName>
        <fullName evidence="1">Uncharacterized protein</fullName>
    </submittedName>
</protein>
<evidence type="ECO:0000313" key="1">
    <source>
        <dbReference type="EMBL" id="KAJ3093831.1"/>
    </source>
</evidence>
<accession>A0AAD5XBD1</accession>